<dbReference type="CDD" id="cd23081">
    <property type="entry name" value="cpPDZ_EcRseP-like"/>
    <property type="match status" value="1"/>
</dbReference>
<dbReference type="SMART" id="SM00228">
    <property type="entry name" value="PDZ"/>
    <property type="match status" value="1"/>
</dbReference>
<dbReference type="InterPro" id="IPR008915">
    <property type="entry name" value="Peptidase_M50"/>
</dbReference>
<dbReference type="Pfam" id="PF02163">
    <property type="entry name" value="Peptidase_M50"/>
    <property type="match status" value="1"/>
</dbReference>
<evidence type="ECO:0000256" key="4">
    <source>
        <dbReference type="ARBA" id="ARBA00022670"/>
    </source>
</evidence>
<comment type="similarity">
    <text evidence="3 11">Belongs to the peptidase M50B family.</text>
</comment>
<dbReference type="EMBL" id="JBHUII010000011">
    <property type="protein sequence ID" value="MFD2207310.1"/>
    <property type="molecule type" value="Genomic_DNA"/>
</dbReference>
<evidence type="ECO:0000256" key="2">
    <source>
        <dbReference type="ARBA" id="ARBA00004141"/>
    </source>
</evidence>
<feature type="transmembrane region" description="Helical" evidence="11">
    <location>
        <begin position="340"/>
        <end position="358"/>
    </location>
</feature>
<dbReference type="PANTHER" id="PTHR42837:SF2">
    <property type="entry name" value="MEMBRANE METALLOPROTEASE ARASP2, CHLOROPLASTIC-RELATED"/>
    <property type="match status" value="1"/>
</dbReference>
<evidence type="ECO:0000256" key="9">
    <source>
        <dbReference type="ARBA" id="ARBA00023049"/>
    </source>
</evidence>
<sequence>MDFLTATLAFLVLLTVLVFFHELGHYWVARKNGVKVDVFSVGFGPELFGFYDKNKTRWKFSIIPLGGYVKMFGDGDVTSSTSDEDSSLTPEEIATTFKAKSVGQRAAIVAAGPIANFILAIILLSGLYVFVGQPYSAAIVSQVVEGSAAEVAGFLPDDLVVEADGTNVDRFEELQRIVQLGSGEAIDVVVERNNELVKLSVTPKVDIYTGPNGQDAKRWLIGIHAKRGASSFKQFDVFSAIGAAVYETYDISVGTFKAIGQMFDGHRSVKELGGPVKIAEMSGMAAKAGFATYIWFMAMLSINLGLLNLMPVPMLDGGHLFFYVYEAIRGRPLSERKQEYCFRFGLALVLSLMVFVTWNDVVSKQWF</sequence>
<keyword evidence="6 11" id="KW-0378">Hydrolase</keyword>
<feature type="transmembrane region" description="Helical" evidence="11">
    <location>
        <begin position="106"/>
        <end position="131"/>
    </location>
</feature>
<comment type="subcellular location">
    <subcellularLocation>
        <location evidence="2">Membrane</location>
        <topology evidence="2">Multi-pass membrane protein</topology>
    </subcellularLocation>
</comment>
<keyword evidence="14" id="KW-1185">Reference proteome</keyword>
<organism evidence="13 14">
    <name type="scientific">Kiloniella antarctica</name>
    <dbReference type="NCBI Taxonomy" id="1550907"/>
    <lineage>
        <taxon>Bacteria</taxon>
        <taxon>Pseudomonadati</taxon>
        <taxon>Pseudomonadota</taxon>
        <taxon>Alphaproteobacteria</taxon>
        <taxon>Rhodospirillales</taxon>
        <taxon>Kiloniellaceae</taxon>
        <taxon>Kiloniella</taxon>
    </lineage>
</organism>
<dbReference type="SUPFAM" id="SSF50156">
    <property type="entry name" value="PDZ domain-like"/>
    <property type="match status" value="1"/>
</dbReference>
<dbReference type="CDD" id="cd06163">
    <property type="entry name" value="S2P-M50_PDZ_RseP-like"/>
    <property type="match status" value="1"/>
</dbReference>
<keyword evidence="4" id="KW-0645">Protease</keyword>
<keyword evidence="7 11" id="KW-0862">Zinc</keyword>
<evidence type="ECO:0000313" key="14">
    <source>
        <dbReference type="Proteomes" id="UP001597294"/>
    </source>
</evidence>
<evidence type="ECO:0000256" key="5">
    <source>
        <dbReference type="ARBA" id="ARBA00022692"/>
    </source>
</evidence>
<accession>A0ABW5BQX0</accession>
<comment type="cofactor">
    <cofactor evidence="1 11">
        <name>Zn(2+)</name>
        <dbReference type="ChEBI" id="CHEBI:29105"/>
    </cofactor>
</comment>
<evidence type="ECO:0000259" key="12">
    <source>
        <dbReference type="SMART" id="SM00228"/>
    </source>
</evidence>
<evidence type="ECO:0000256" key="10">
    <source>
        <dbReference type="ARBA" id="ARBA00023136"/>
    </source>
</evidence>
<keyword evidence="5 11" id="KW-0812">Transmembrane</keyword>
<evidence type="ECO:0000256" key="11">
    <source>
        <dbReference type="RuleBase" id="RU362031"/>
    </source>
</evidence>
<comment type="caution">
    <text evidence="13">The sequence shown here is derived from an EMBL/GenBank/DDBJ whole genome shotgun (WGS) entry which is preliminary data.</text>
</comment>
<evidence type="ECO:0000256" key="3">
    <source>
        <dbReference type="ARBA" id="ARBA00007931"/>
    </source>
</evidence>
<dbReference type="InterPro" id="IPR041489">
    <property type="entry name" value="PDZ_6"/>
</dbReference>
<dbReference type="GO" id="GO:0008237">
    <property type="term" value="F:metallopeptidase activity"/>
    <property type="evidence" value="ECO:0007669"/>
    <property type="project" value="UniProtKB-KW"/>
</dbReference>
<dbReference type="InterPro" id="IPR001478">
    <property type="entry name" value="PDZ"/>
</dbReference>
<dbReference type="PANTHER" id="PTHR42837">
    <property type="entry name" value="REGULATOR OF SIGMA-E PROTEASE RSEP"/>
    <property type="match status" value="1"/>
</dbReference>
<evidence type="ECO:0000256" key="8">
    <source>
        <dbReference type="ARBA" id="ARBA00022989"/>
    </source>
</evidence>
<dbReference type="Gene3D" id="2.30.42.10">
    <property type="match status" value="1"/>
</dbReference>
<dbReference type="Pfam" id="PF17820">
    <property type="entry name" value="PDZ_6"/>
    <property type="match status" value="1"/>
</dbReference>
<name>A0ABW5BQX0_9PROT</name>
<dbReference type="EC" id="3.4.24.-" evidence="11"/>
<dbReference type="NCBIfam" id="TIGR00054">
    <property type="entry name" value="RIP metalloprotease RseP"/>
    <property type="match status" value="1"/>
</dbReference>
<dbReference type="InterPro" id="IPR036034">
    <property type="entry name" value="PDZ_sf"/>
</dbReference>
<dbReference type="RefSeq" id="WP_380253809.1">
    <property type="nucleotide sequence ID" value="NZ_JBHUII010000011.1"/>
</dbReference>
<evidence type="ECO:0000256" key="6">
    <source>
        <dbReference type="ARBA" id="ARBA00022801"/>
    </source>
</evidence>
<keyword evidence="11" id="KW-0479">Metal-binding</keyword>
<feature type="transmembrane region" description="Helical" evidence="11">
    <location>
        <begin position="284"/>
        <end position="304"/>
    </location>
</feature>
<reference evidence="14" key="1">
    <citation type="journal article" date="2019" name="Int. J. Syst. Evol. Microbiol.">
        <title>The Global Catalogue of Microorganisms (GCM) 10K type strain sequencing project: providing services to taxonomists for standard genome sequencing and annotation.</title>
        <authorList>
            <consortium name="The Broad Institute Genomics Platform"/>
            <consortium name="The Broad Institute Genome Sequencing Center for Infectious Disease"/>
            <person name="Wu L."/>
            <person name="Ma J."/>
        </authorList>
    </citation>
    <scope>NUCLEOTIDE SEQUENCE [LARGE SCALE GENOMIC DNA]</scope>
    <source>
        <strain evidence="14">CGMCC 4.7192</strain>
    </source>
</reference>
<proteinExistence type="inferred from homology"/>
<keyword evidence="8 11" id="KW-1133">Transmembrane helix</keyword>
<evidence type="ECO:0000313" key="13">
    <source>
        <dbReference type="EMBL" id="MFD2207310.1"/>
    </source>
</evidence>
<feature type="domain" description="PDZ" evidence="12">
    <location>
        <begin position="125"/>
        <end position="194"/>
    </location>
</feature>
<protein>
    <recommendedName>
        <fullName evidence="11">Zinc metalloprotease</fullName>
        <ecNumber evidence="11">3.4.24.-</ecNumber>
    </recommendedName>
</protein>
<keyword evidence="10 11" id="KW-0472">Membrane</keyword>
<keyword evidence="9 11" id="KW-0482">Metalloprotease</keyword>
<evidence type="ECO:0000256" key="7">
    <source>
        <dbReference type="ARBA" id="ARBA00022833"/>
    </source>
</evidence>
<dbReference type="InterPro" id="IPR004387">
    <property type="entry name" value="Pept_M50_Zn"/>
</dbReference>
<gene>
    <name evidence="13" type="primary">rseP</name>
    <name evidence="13" type="ORF">ACFSKO_16925</name>
</gene>
<dbReference type="Proteomes" id="UP001597294">
    <property type="component" value="Unassembled WGS sequence"/>
</dbReference>
<evidence type="ECO:0000256" key="1">
    <source>
        <dbReference type="ARBA" id="ARBA00001947"/>
    </source>
</evidence>